<keyword evidence="2" id="KW-1185">Reference proteome</keyword>
<organism evidence="1 2">
    <name type="scientific">Arthrobacter crystallopoietes BAB-32</name>
    <dbReference type="NCBI Taxonomy" id="1246476"/>
    <lineage>
        <taxon>Bacteria</taxon>
        <taxon>Bacillati</taxon>
        <taxon>Actinomycetota</taxon>
        <taxon>Actinomycetes</taxon>
        <taxon>Micrococcales</taxon>
        <taxon>Micrococcaceae</taxon>
        <taxon>Crystallibacter</taxon>
    </lineage>
</organism>
<comment type="caution">
    <text evidence="1">The sequence shown here is derived from an EMBL/GenBank/DDBJ whole genome shotgun (WGS) entry which is preliminary data.</text>
</comment>
<evidence type="ECO:0000313" key="1">
    <source>
        <dbReference type="EMBL" id="EMY35757.1"/>
    </source>
</evidence>
<dbReference type="AlphaFoldDB" id="N1V6N6"/>
<evidence type="ECO:0000313" key="2">
    <source>
        <dbReference type="Proteomes" id="UP000010729"/>
    </source>
</evidence>
<sequence>MVNEIVAVLPTCSLLPPDYVRWTEAEISGDPLAHKWPIHRLTATELATLRVRIEGPAKPTENHDGTVAGWVAHRLRVHAERGKLLGRSSSDLAREMWDMFFSGPRPKYPYRGFDVLRCVDEAAEATGVSVWIDAAPTKDDPYSYRPMRFSDRLAELEGR</sequence>
<reference evidence="1 2" key="1">
    <citation type="journal article" date="2013" name="Genome Announc.">
        <title>Draft Genome Sequence of Arthrobacter crystallopoietes Strain BAB-32, Revealing Genes for Bioremediation.</title>
        <authorList>
            <person name="Joshi M.N."/>
            <person name="Pandit A.S."/>
            <person name="Sharma A."/>
            <person name="Pandya R.V."/>
            <person name="Desai S.M."/>
            <person name="Saxena A.K."/>
            <person name="Bagatharia S.B."/>
        </authorList>
    </citation>
    <scope>NUCLEOTIDE SEQUENCE [LARGE SCALE GENOMIC DNA]</scope>
    <source>
        <strain evidence="1 2">BAB-32</strain>
    </source>
</reference>
<dbReference type="Proteomes" id="UP000010729">
    <property type="component" value="Unassembled WGS sequence"/>
</dbReference>
<name>N1V6N6_9MICC</name>
<proteinExistence type="predicted"/>
<accession>N1V6N6</accession>
<protein>
    <submittedName>
        <fullName evidence="1">Uncharacterized protein</fullName>
    </submittedName>
</protein>
<dbReference type="EMBL" id="ANPE02000063">
    <property type="protein sequence ID" value="EMY35757.1"/>
    <property type="molecule type" value="Genomic_DNA"/>
</dbReference>
<gene>
    <name evidence="1" type="ORF">D477_002653</name>
</gene>
<dbReference type="RefSeq" id="WP_005266975.1">
    <property type="nucleotide sequence ID" value="NZ_ANPE02000063.1"/>
</dbReference>